<dbReference type="PANTHER" id="PTHR32419:SF6">
    <property type="entry name" value="GLUTATHIONE S-TRANSFERASE OMEGA-LIKE 1-RELATED"/>
    <property type="match status" value="1"/>
</dbReference>
<dbReference type="PANTHER" id="PTHR32419">
    <property type="entry name" value="GLUTATHIONYL-HYDROQUINONE REDUCTASE"/>
    <property type="match status" value="1"/>
</dbReference>
<dbReference type="InterPro" id="IPR016639">
    <property type="entry name" value="GST_Omega/GSH"/>
</dbReference>
<gene>
    <name evidence="5" type="ORF">DN069_24475</name>
</gene>
<evidence type="ECO:0000256" key="2">
    <source>
        <dbReference type="PIRSR" id="PIRSR015753-2"/>
    </source>
</evidence>
<evidence type="ECO:0000256" key="1">
    <source>
        <dbReference type="PIRSR" id="PIRSR015753-1"/>
    </source>
</evidence>
<evidence type="ECO:0000256" key="3">
    <source>
        <dbReference type="PIRSR" id="PIRSR015753-3"/>
    </source>
</evidence>
<accession>A0A2X0K711</accession>
<protein>
    <submittedName>
        <fullName evidence="5">Glutathione S-transferase family protein</fullName>
    </submittedName>
</protein>
<sequence>MSVQQRERKEHKRAPLHFRTRITADGREGLPVEAGRYRLVVSLACPWANRLLIARRLFGLEQAIPVAVTDPVQEMIEGDYHWVFSEANGDPDGRDRVLGIHALREAYLAAEPDYTGGVSVPAVVDTTTGHLVSNDFPNLTLDLGSEWRALHRPGAPDLYPAHLREEIDTVAEEVYQEVNCGVYHAGFAQSQEVYDRAVTKLFRRLDLLEQRLSTRRYLVGDRLTEADVRLWVTLIRFDPVYHGHFKCNIRKLAEYPALWGYTRDLFQTPGFGDTIDFEHIQRHYYATHDMINPTRIVAHGPDPALLLTPHGREALGGSPFGPDATAPDPV</sequence>
<keyword evidence="5" id="KW-0808">Transferase</keyword>
<dbReference type="InterPro" id="IPR036282">
    <property type="entry name" value="Glutathione-S-Trfase_C_sf"/>
</dbReference>
<dbReference type="GO" id="GO:0004364">
    <property type="term" value="F:glutathione transferase activity"/>
    <property type="evidence" value="ECO:0007669"/>
    <property type="project" value="InterPro"/>
</dbReference>
<evidence type="ECO:0000313" key="5">
    <source>
        <dbReference type="EMBL" id="RAG83030.1"/>
    </source>
</evidence>
<evidence type="ECO:0000259" key="4">
    <source>
        <dbReference type="PROSITE" id="PS50405"/>
    </source>
</evidence>
<dbReference type="InterPro" id="IPR047047">
    <property type="entry name" value="GST_Omega-like_C"/>
</dbReference>
<dbReference type="Proteomes" id="UP000248889">
    <property type="component" value="Unassembled WGS sequence"/>
</dbReference>
<dbReference type="Pfam" id="PF13410">
    <property type="entry name" value="GST_C_2"/>
    <property type="match status" value="1"/>
</dbReference>
<dbReference type="SFLD" id="SFLDG01206">
    <property type="entry name" value="Xi.1"/>
    <property type="match status" value="1"/>
</dbReference>
<dbReference type="PIRSF" id="PIRSF015753">
    <property type="entry name" value="GST"/>
    <property type="match status" value="1"/>
</dbReference>
<dbReference type="EMBL" id="QKYN01000097">
    <property type="protein sequence ID" value="RAG83030.1"/>
    <property type="molecule type" value="Genomic_DNA"/>
</dbReference>
<comment type="caution">
    <text evidence="5">The sequence shown here is derived from an EMBL/GenBank/DDBJ whole genome shotgun (WGS) entry which is preliminary data.</text>
</comment>
<dbReference type="CDD" id="cd03190">
    <property type="entry name" value="GST_C_Omega_like"/>
    <property type="match status" value="1"/>
</dbReference>
<feature type="active site" description="Nucleophile" evidence="1">
    <location>
        <position position="45"/>
    </location>
</feature>
<reference evidence="5 6" key="1">
    <citation type="submission" date="2018-06" db="EMBL/GenBank/DDBJ databases">
        <title>Streptacidiphilus pinicola sp. nov., isolated from pine grove soil.</title>
        <authorList>
            <person name="Roh S.G."/>
            <person name="Park S."/>
            <person name="Kim M.-K."/>
            <person name="Yun B.-R."/>
            <person name="Park J."/>
            <person name="Kim M.J."/>
            <person name="Kim Y.S."/>
            <person name="Kim S.B."/>
        </authorList>
    </citation>
    <scope>NUCLEOTIDE SEQUENCE [LARGE SCALE GENOMIC DNA]</scope>
    <source>
        <strain evidence="5 6">MMS16-CNU450</strain>
    </source>
</reference>
<feature type="site" description="Lowers pKa of active site Cys" evidence="3">
    <location>
        <position position="241"/>
    </location>
</feature>
<feature type="active site" description="Proton donor/acceptor" evidence="1">
    <location>
        <position position="183"/>
    </location>
</feature>
<dbReference type="Gene3D" id="1.20.1050.10">
    <property type="match status" value="1"/>
</dbReference>
<dbReference type="AlphaFoldDB" id="A0A2X0K711"/>
<proteinExistence type="predicted"/>
<dbReference type="SFLD" id="SFLDS00019">
    <property type="entry name" value="Glutathione_Transferase_(cytos"/>
    <property type="match status" value="1"/>
</dbReference>
<feature type="site" description="Lowers pKa of active site Cys" evidence="3">
    <location>
        <position position="284"/>
    </location>
</feature>
<dbReference type="GO" id="GO:0005737">
    <property type="term" value="C:cytoplasm"/>
    <property type="evidence" value="ECO:0007669"/>
    <property type="project" value="TreeGrafter"/>
</dbReference>
<dbReference type="Gene3D" id="3.40.30.10">
    <property type="entry name" value="Glutaredoxin"/>
    <property type="match status" value="1"/>
</dbReference>
<feature type="domain" description="GST C-terminal" evidence="4">
    <location>
        <begin position="156"/>
        <end position="284"/>
    </location>
</feature>
<organism evidence="5 6">
    <name type="scientific">Streptacidiphilus pinicola</name>
    <dbReference type="NCBI Taxonomy" id="2219663"/>
    <lineage>
        <taxon>Bacteria</taxon>
        <taxon>Bacillati</taxon>
        <taxon>Actinomycetota</taxon>
        <taxon>Actinomycetes</taxon>
        <taxon>Kitasatosporales</taxon>
        <taxon>Streptomycetaceae</taxon>
        <taxon>Streptacidiphilus</taxon>
    </lineage>
</organism>
<keyword evidence="6" id="KW-1185">Reference proteome</keyword>
<dbReference type="RefSeq" id="WP_111504313.1">
    <property type="nucleotide sequence ID" value="NZ_QKYN01000097.1"/>
</dbReference>
<dbReference type="InterPro" id="IPR010987">
    <property type="entry name" value="Glutathione-S-Trfase_C-like"/>
</dbReference>
<dbReference type="SFLD" id="SFLDG01148">
    <property type="entry name" value="Xi_(cytGST)"/>
    <property type="match status" value="1"/>
</dbReference>
<dbReference type="InterPro" id="IPR040079">
    <property type="entry name" value="Glutathione_S-Trfase"/>
</dbReference>
<dbReference type="OrthoDB" id="9769158at2"/>
<evidence type="ECO:0000313" key="6">
    <source>
        <dbReference type="Proteomes" id="UP000248889"/>
    </source>
</evidence>
<dbReference type="PROSITE" id="PS50405">
    <property type="entry name" value="GST_CTER"/>
    <property type="match status" value="1"/>
</dbReference>
<feature type="binding site" evidence="2">
    <location>
        <position position="82"/>
    </location>
    <ligand>
        <name>glutathione</name>
        <dbReference type="ChEBI" id="CHEBI:57925"/>
    </ligand>
</feature>
<dbReference type="SUPFAM" id="SSF47616">
    <property type="entry name" value="GST C-terminal domain-like"/>
    <property type="match status" value="1"/>
</dbReference>
<name>A0A2X0K711_9ACTN</name>